<feature type="chain" id="PRO_5018127659" description="Lipoprotein" evidence="1">
    <location>
        <begin position="22"/>
        <end position="184"/>
    </location>
</feature>
<keyword evidence="1" id="KW-0732">Signal</keyword>
<keyword evidence="3" id="KW-1185">Reference proteome</keyword>
<evidence type="ECO:0008006" key="4">
    <source>
        <dbReference type="Google" id="ProtNLM"/>
    </source>
</evidence>
<feature type="signal peptide" evidence="1">
    <location>
        <begin position="1"/>
        <end position="21"/>
    </location>
</feature>
<name>A0A3P1AQ91_9FLAO</name>
<dbReference type="RefSeq" id="WP_124900328.1">
    <property type="nucleotide sequence ID" value="NZ_RQTJ01000039.1"/>
</dbReference>
<dbReference type="EMBL" id="RQTJ01000039">
    <property type="protein sequence ID" value="RRA90850.1"/>
    <property type="molecule type" value="Genomic_DNA"/>
</dbReference>
<dbReference type="AlphaFoldDB" id="A0A3P1AQ91"/>
<proteinExistence type="predicted"/>
<comment type="caution">
    <text evidence="2">The sequence shown here is derived from an EMBL/GenBank/DDBJ whole genome shotgun (WGS) entry which is preliminary data.</text>
</comment>
<evidence type="ECO:0000313" key="2">
    <source>
        <dbReference type="EMBL" id="RRA90850.1"/>
    </source>
</evidence>
<reference evidence="2 3" key="1">
    <citation type="submission" date="2018-11" db="EMBL/GenBank/DDBJ databases">
        <title>Flavobacterium sp. nov., YIM 102796 draft genome.</title>
        <authorList>
            <person name="Li G."/>
            <person name="Jiang Y."/>
        </authorList>
    </citation>
    <scope>NUCLEOTIDE SEQUENCE [LARGE SCALE GENOMIC DNA]</scope>
    <source>
        <strain evidence="2 3">YIM 102796</strain>
    </source>
</reference>
<evidence type="ECO:0000256" key="1">
    <source>
        <dbReference type="SAM" id="SignalP"/>
    </source>
</evidence>
<protein>
    <recommendedName>
        <fullName evidence="4">Lipoprotein</fullName>
    </recommendedName>
</protein>
<evidence type="ECO:0000313" key="3">
    <source>
        <dbReference type="Proteomes" id="UP000268372"/>
    </source>
</evidence>
<accession>A0A3P1AQ91</accession>
<sequence>MKNIFKLLILVLMPIFSGCCENTLLGSYPLPEETETLFPTYTEEHPLKWIDDNNVEYFGTVANSARETYTMSSECDREDYQIKKATININNEQYHITATSTKDPNFVSLEIYRIFEGGRKNFGGSFPLDGFTEVEFRGFKFKDVVVLRYSPTYYEQEESFIFYHKTKGIEFVYLENDKWYQRKE</sequence>
<gene>
    <name evidence="2" type="ORF">EG242_13175</name>
</gene>
<dbReference type="Proteomes" id="UP000268372">
    <property type="component" value="Unassembled WGS sequence"/>
</dbReference>
<dbReference type="PROSITE" id="PS51257">
    <property type="entry name" value="PROKAR_LIPOPROTEIN"/>
    <property type="match status" value="1"/>
</dbReference>
<organism evidence="2 3">
    <name type="scientific">Paenimyroides viscosum</name>
    <dbReference type="NCBI Taxonomy" id="2488729"/>
    <lineage>
        <taxon>Bacteria</taxon>
        <taxon>Pseudomonadati</taxon>
        <taxon>Bacteroidota</taxon>
        <taxon>Flavobacteriia</taxon>
        <taxon>Flavobacteriales</taxon>
        <taxon>Flavobacteriaceae</taxon>
        <taxon>Paenimyroides</taxon>
    </lineage>
</organism>